<keyword evidence="4 10" id="KW-0812">Transmembrane</keyword>
<keyword evidence="5" id="KW-0677">Repeat</keyword>
<evidence type="ECO:0000256" key="5">
    <source>
        <dbReference type="ARBA" id="ARBA00022737"/>
    </source>
</evidence>
<evidence type="ECO:0000259" key="12">
    <source>
        <dbReference type="PROSITE" id="PS50929"/>
    </source>
</evidence>
<dbReference type="EMBL" id="LNIX01000002">
    <property type="protein sequence ID" value="OXA60236.1"/>
    <property type="molecule type" value="Genomic_DNA"/>
</dbReference>
<dbReference type="CDD" id="cd03250">
    <property type="entry name" value="ABCC_MRP_domain1"/>
    <property type="match status" value="1"/>
</dbReference>
<dbReference type="FunFam" id="3.40.50.300:FF:000163">
    <property type="entry name" value="Multidrug resistance-associated protein member 4"/>
    <property type="match status" value="1"/>
</dbReference>
<feature type="transmembrane region" description="Helical" evidence="10">
    <location>
        <begin position="734"/>
        <end position="760"/>
    </location>
</feature>
<dbReference type="CDD" id="cd18579">
    <property type="entry name" value="ABC_6TM_ABCC_D1"/>
    <property type="match status" value="1"/>
</dbReference>
<comment type="caution">
    <text evidence="13">The sequence shown here is derived from an EMBL/GenBank/DDBJ whole genome shotgun (WGS) entry which is preliminary data.</text>
</comment>
<feature type="domain" description="ABC transmembrane type-1" evidence="12">
    <location>
        <begin position="675"/>
        <end position="970"/>
    </location>
</feature>
<evidence type="ECO:0000256" key="8">
    <source>
        <dbReference type="ARBA" id="ARBA00022989"/>
    </source>
</evidence>
<evidence type="ECO:0000259" key="11">
    <source>
        <dbReference type="PROSITE" id="PS50893"/>
    </source>
</evidence>
<dbReference type="Pfam" id="PF00664">
    <property type="entry name" value="ABC_membrane"/>
    <property type="match status" value="2"/>
</dbReference>
<dbReference type="Gene3D" id="1.20.1560.10">
    <property type="entry name" value="ABC transporter type 1, transmembrane domain"/>
    <property type="match status" value="2"/>
</dbReference>
<dbReference type="PANTHER" id="PTHR24223:SF456">
    <property type="entry name" value="MULTIDRUG RESISTANCE-ASSOCIATED PROTEIN LETHAL(2)03659"/>
    <property type="match status" value="1"/>
</dbReference>
<feature type="transmembrane region" description="Helical" evidence="10">
    <location>
        <begin position="671"/>
        <end position="688"/>
    </location>
</feature>
<dbReference type="FunFam" id="1.20.1560.10:FF:000026">
    <property type="entry name" value="Multidrug resistance-associated protein lethal(2)03659"/>
    <property type="match status" value="1"/>
</dbReference>
<dbReference type="InterPro" id="IPR011527">
    <property type="entry name" value="ABC1_TM_dom"/>
</dbReference>
<dbReference type="InterPro" id="IPR036640">
    <property type="entry name" value="ABC1_TM_sf"/>
</dbReference>
<feature type="transmembrane region" description="Helical" evidence="10">
    <location>
        <begin position="316"/>
        <end position="336"/>
    </location>
</feature>
<dbReference type="GO" id="GO:0016020">
    <property type="term" value="C:membrane"/>
    <property type="evidence" value="ECO:0007669"/>
    <property type="project" value="UniProtKB-SubCell"/>
</dbReference>
<dbReference type="PROSITE" id="PS00211">
    <property type="entry name" value="ABC_TRANSPORTER_1"/>
    <property type="match status" value="2"/>
</dbReference>
<evidence type="ECO:0000256" key="9">
    <source>
        <dbReference type="ARBA" id="ARBA00023136"/>
    </source>
</evidence>
<dbReference type="SMART" id="SM00382">
    <property type="entry name" value="AAA"/>
    <property type="match status" value="2"/>
</dbReference>
<dbReference type="InterPro" id="IPR003593">
    <property type="entry name" value="AAA+_ATPase"/>
</dbReference>
<dbReference type="InterPro" id="IPR003439">
    <property type="entry name" value="ABC_transporter-like_ATP-bd"/>
</dbReference>
<dbReference type="CDD" id="cd03244">
    <property type="entry name" value="ABCC_MRP_domain2"/>
    <property type="match status" value="1"/>
</dbReference>
<dbReference type="PROSITE" id="PS50929">
    <property type="entry name" value="ABC_TM1F"/>
    <property type="match status" value="2"/>
</dbReference>
<dbReference type="GO" id="GO:0016887">
    <property type="term" value="F:ATP hydrolysis activity"/>
    <property type="evidence" value="ECO:0007669"/>
    <property type="project" value="InterPro"/>
</dbReference>
<dbReference type="Pfam" id="PF00005">
    <property type="entry name" value="ABC_tran"/>
    <property type="match status" value="2"/>
</dbReference>
<evidence type="ECO:0000256" key="7">
    <source>
        <dbReference type="ARBA" id="ARBA00022840"/>
    </source>
</evidence>
<dbReference type="InterPro" id="IPR027417">
    <property type="entry name" value="P-loop_NTPase"/>
</dbReference>
<evidence type="ECO:0000256" key="6">
    <source>
        <dbReference type="ARBA" id="ARBA00022741"/>
    </source>
</evidence>
<evidence type="ECO:0000256" key="4">
    <source>
        <dbReference type="ARBA" id="ARBA00022692"/>
    </source>
</evidence>
<protein>
    <submittedName>
        <fullName evidence="13">Multidrug resistance-associated protein 4</fullName>
    </submittedName>
</protein>
<gene>
    <name evidence="13" type="ORF">Fcan01_05765</name>
</gene>
<comment type="subcellular location">
    <subcellularLocation>
        <location evidence="1">Membrane</location>
        <topology evidence="1">Multi-pass membrane protein</topology>
    </subcellularLocation>
</comment>
<dbReference type="InterPro" id="IPR044746">
    <property type="entry name" value="ABCC_6TM_D1"/>
</dbReference>
<feature type="transmembrane region" description="Helical" evidence="10">
    <location>
        <begin position="132"/>
        <end position="157"/>
    </location>
</feature>
<dbReference type="Proteomes" id="UP000198287">
    <property type="component" value="Unassembled WGS sequence"/>
</dbReference>
<dbReference type="Gene3D" id="3.40.50.300">
    <property type="entry name" value="P-loop containing nucleotide triphosphate hydrolases"/>
    <property type="match status" value="2"/>
</dbReference>
<feature type="domain" description="ABC transporter" evidence="11">
    <location>
        <begin position="393"/>
        <end position="614"/>
    </location>
</feature>
<dbReference type="SUPFAM" id="SSF52540">
    <property type="entry name" value="P-loop containing nucleoside triphosphate hydrolases"/>
    <property type="match status" value="2"/>
</dbReference>
<evidence type="ECO:0000313" key="14">
    <source>
        <dbReference type="Proteomes" id="UP000198287"/>
    </source>
</evidence>
<proteinExistence type="inferred from homology"/>
<comment type="similarity">
    <text evidence="2">Belongs to the ABC transporter superfamily. ABCC family. Conjugate transporter (TC 3.A.1.208) subfamily.</text>
</comment>
<sequence length="1272" mass="142530">MDFTETKLKRNPVEKANPISRLFFLWLVPLFRKGYKQDLVFQDLYTVIKSDHAETLGDKLEAAWNKELESAKIRGKKPSLSKVLSLFVWKRLLFSTLFYCFDAWIVSVSQPLLLRALIQTVNDGNKNSLEAFLYAGGICITTFAHAIILHPTVFTLFHMGMQYRVATSALIYRKALRLSKASQGNATVGKLVNLLSNDTSRFDINMNFIPFLAAGPVQFIIFSYFLYDVIGPACFAGIGFIVLLLPMMYLNGKYSAKFRLSVANRTDTRGKIMNELIVGIRVIKMYAWEVPFSMLIDQVRKLEVDELKKRAILKGINLAVINFGPKFIAYVTFLVYVLLDNQMSSEKVFFTLTTLYVVTQIMVHFMPQEFLLLEEQTKGEMLVQHLTASDPEIRFENVTASWTKDRITLDDITLNVSGDKLLMVVGAVGSGKSSFLHSLIAELSVSRGQITVSGTTSYASQEPWIFAGNLRQNILFGQPFDSARYWATVKACELDPDLIQLPFGDQTIVGERGVALSGGQKARVGLARALYRKSLIYLLDDPLSAVDSKVSRQLFEKCIRGYLAGSLRVLVTHQLQYLPQADQIVVLHQGKILAQGNYDELVSKGIDFVSLMTSESGLDEATRKISVVHNEKKTEEVAPSDSKPEKQSEKMLAGSVTGKTYLEYFNTAESFIGLVFLIVSFLMAQVLLSGNDYWLSFWANDEDRRSSIERNETGCIGVESVSCENNYLGRDTYLLIYTGFNVGAITLTITRGVWFFLFCCKISINLHDRMFRSLVRAPTKFFDENPSGKFTKDVGTIDELLPPAMSDALAIFLNMIGVITVVIISNVYLSVPTVFLFIALYLIRLYFVQTARSLKRLESLTRSPLFTHLAATMQGISTIRASNTQSILVDQFDGHQDMHSSAWYLFLASNRWFGIWLELISCGFLTFVAFSFLIIASSSDGGNIGLAISSVLTLMGSFQWGMRQSAETENFMTSVERAQEYVKLESEAPLESNSNKKPPSDWPIGGQIRFQNVFLTYGEKPVLKNLTFEIGAKEKVGIVGRTGAGKSSMIAALFRMTEPMGEIFIDGVNIGEIGLHDLRKSISIIPQDPVLFSGDVRYNLDPFGKFQDLELWRVIEEVELKDAVPSLDFKVADGGSNFSVGQRQLVCLARAILRKNRVLLMDEATASVDARTDALIQKTIRSKFSDCTIITIAHRLHSVIDCDKILVLDHGNLEEFGHPYSLLQNTEGKLTSMVAQTGKRSEAMLRRLAQEVYSGRRISYSEPIPEPDDEPE</sequence>
<feature type="domain" description="ABC transporter" evidence="11">
    <location>
        <begin position="1008"/>
        <end position="1235"/>
    </location>
</feature>
<name>A0A226EUD9_FOLCA</name>
<dbReference type="FunFam" id="1.20.1560.10:FF:000014">
    <property type="entry name" value="Multidrug resistance-associated protein member 4"/>
    <property type="match status" value="1"/>
</dbReference>
<keyword evidence="6" id="KW-0547">Nucleotide-binding</keyword>
<keyword evidence="9 10" id="KW-0472">Membrane</keyword>
<dbReference type="OMA" id="ITHNGPV"/>
<feature type="transmembrane region" description="Helical" evidence="10">
    <location>
        <begin position="348"/>
        <end position="366"/>
    </location>
</feature>
<keyword evidence="7" id="KW-0067">ATP-binding</keyword>
<dbReference type="PANTHER" id="PTHR24223">
    <property type="entry name" value="ATP-BINDING CASSETTE SUB-FAMILY C"/>
    <property type="match status" value="1"/>
</dbReference>
<feature type="transmembrane region" description="Helical" evidence="10">
    <location>
        <begin position="204"/>
        <end position="224"/>
    </location>
</feature>
<dbReference type="InterPro" id="IPR017871">
    <property type="entry name" value="ABC_transporter-like_CS"/>
</dbReference>
<dbReference type="AlphaFoldDB" id="A0A226EUD9"/>
<feature type="transmembrane region" description="Helical" evidence="10">
    <location>
        <begin position="915"/>
        <end position="936"/>
    </location>
</feature>
<dbReference type="PROSITE" id="PS50893">
    <property type="entry name" value="ABC_TRANSPORTER_2"/>
    <property type="match status" value="2"/>
</dbReference>
<evidence type="ECO:0000256" key="3">
    <source>
        <dbReference type="ARBA" id="ARBA00022448"/>
    </source>
</evidence>
<dbReference type="OrthoDB" id="6500128at2759"/>
<keyword evidence="8 10" id="KW-1133">Transmembrane helix</keyword>
<dbReference type="GO" id="GO:0140359">
    <property type="term" value="F:ABC-type transporter activity"/>
    <property type="evidence" value="ECO:0007669"/>
    <property type="project" value="InterPro"/>
</dbReference>
<reference evidence="13 14" key="1">
    <citation type="submission" date="2015-12" db="EMBL/GenBank/DDBJ databases">
        <title>The genome of Folsomia candida.</title>
        <authorList>
            <person name="Faddeeva A."/>
            <person name="Derks M.F."/>
            <person name="Anvar Y."/>
            <person name="Smit S."/>
            <person name="Van Straalen N."/>
            <person name="Roelofs D."/>
        </authorList>
    </citation>
    <scope>NUCLEOTIDE SEQUENCE [LARGE SCALE GENOMIC DNA]</scope>
    <source>
        <strain evidence="13 14">VU population</strain>
        <tissue evidence="13">Whole body</tissue>
    </source>
</reference>
<feature type="transmembrane region" description="Helical" evidence="10">
    <location>
        <begin position="230"/>
        <end position="250"/>
    </location>
</feature>
<organism evidence="13 14">
    <name type="scientific">Folsomia candida</name>
    <name type="common">Springtail</name>
    <dbReference type="NCBI Taxonomy" id="158441"/>
    <lineage>
        <taxon>Eukaryota</taxon>
        <taxon>Metazoa</taxon>
        <taxon>Ecdysozoa</taxon>
        <taxon>Arthropoda</taxon>
        <taxon>Hexapoda</taxon>
        <taxon>Collembola</taxon>
        <taxon>Entomobryomorpha</taxon>
        <taxon>Isotomoidea</taxon>
        <taxon>Isotomidae</taxon>
        <taxon>Proisotominae</taxon>
        <taxon>Folsomia</taxon>
    </lineage>
</organism>
<evidence type="ECO:0000256" key="10">
    <source>
        <dbReference type="SAM" id="Phobius"/>
    </source>
</evidence>
<evidence type="ECO:0000256" key="2">
    <source>
        <dbReference type="ARBA" id="ARBA00009726"/>
    </source>
</evidence>
<keyword evidence="3" id="KW-0813">Transport</keyword>
<accession>A0A226EUD9</accession>
<feature type="domain" description="ABC transmembrane type-1" evidence="12">
    <location>
        <begin position="105"/>
        <end position="368"/>
    </location>
</feature>
<keyword evidence="14" id="KW-1185">Reference proteome</keyword>
<dbReference type="GO" id="GO:0005524">
    <property type="term" value="F:ATP binding"/>
    <property type="evidence" value="ECO:0007669"/>
    <property type="project" value="UniProtKB-KW"/>
</dbReference>
<feature type="transmembrane region" description="Helical" evidence="10">
    <location>
        <begin position="92"/>
        <end position="112"/>
    </location>
</feature>
<dbReference type="SUPFAM" id="SSF90123">
    <property type="entry name" value="ABC transporter transmembrane region"/>
    <property type="match status" value="2"/>
</dbReference>
<feature type="transmembrane region" description="Helical" evidence="10">
    <location>
        <begin position="942"/>
        <end position="962"/>
    </location>
</feature>
<evidence type="ECO:0000256" key="1">
    <source>
        <dbReference type="ARBA" id="ARBA00004141"/>
    </source>
</evidence>
<dbReference type="FunFam" id="3.40.50.300:FF:000973">
    <property type="entry name" value="Multidrug resistance-associated protein 4"/>
    <property type="match status" value="1"/>
</dbReference>
<evidence type="ECO:0000313" key="13">
    <source>
        <dbReference type="EMBL" id="OXA60236.1"/>
    </source>
</evidence>
<dbReference type="InterPro" id="IPR050173">
    <property type="entry name" value="ABC_transporter_C-like"/>
</dbReference>